<keyword evidence="5" id="KW-1185">Reference proteome</keyword>
<dbReference type="SUPFAM" id="SSF56235">
    <property type="entry name" value="N-terminal nucleophile aminohydrolases (Ntn hydrolases)"/>
    <property type="match status" value="1"/>
</dbReference>
<evidence type="ECO:0000256" key="2">
    <source>
        <dbReference type="ARBA" id="ARBA00022801"/>
    </source>
</evidence>
<keyword evidence="2 4" id="KW-0378">Hydrolase</keyword>
<reference evidence="4" key="1">
    <citation type="submission" date="2023-07" db="EMBL/GenBank/DDBJ databases">
        <title>The genome sequence of Rhodocytophaga aerolata KACC 12507.</title>
        <authorList>
            <person name="Zhang X."/>
        </authorList>
    </citation>
    <scope>NUCLEOTIDE SEQUENCE</scope>
    <source>
        <strain evidence="4">KACC 12507</strain>
    </source>
</reference>
<dbReference type="GO" id="GO:0016787">
    <property type="term" value="F:hydrolase activity"/>
    <property type="evidence" value="ECO:0007669"/>
    <property type="project" value="UniProtKB-KW"/>
</dbReference>
<protein>
    <submittedName>
        <fullName evidence="4">Penicillin acylase family protein</fullName>
        <ecNumber evidence="4">3.5.1.-</ecNumber>
    </submittedName>
</protein>
<dbReference type="Gene3D" id="2.30.120.10">
    <property type="match status" value="1"/>
</dbReference>
<dbReference type="EMBL" id="JAUKPO010000003">
    <property type="protein sequence ID" value="MDO1446157.1"/>
    <property type="molecule type" value="Genomic_DNA"/>
</dbReference>
<dbReference type="CDD" id="cd03747">
    <property type="entry name" value="Ntn_PGA_like"/>
    <property type="match status" value="1"/>
</dbReference>
<evidence type="ECO:0000256" key="1">
    <source>
        <dbReference type="ARBA" id="ARBA00006586"/>
    </source>
</evidence>
<dbReference type="RefSeq" id="WP_302036958.1">
    <property type="nucleotide sequence ID" value="NZ_JAUKPO010000003.1"/>
</dbReference>
<comment type="similarity">
    <text evidence="1">Belongs to the peptidase S45 family.</text>
</comment>
<evidence type="ECO:0000313" key="4">
    <source>
        <dbReference type="EMBL" id="MDO1446157.1"/>
    </source>
</evidence>
<dbReference type="Proteomes" id="UP001168528">
    <property type="component" value="Unassembled WGS sequence"/>
</dbReference>
<dbReference type="Gene3D" id="1.10.1400.10">
    <property type="match status" value="1"/>
</dbReference>
<dbReference type="InterPro" id="IPR029055">
    <property type="entry name" value="Ntn_hydrolases_N"/>
</dbReference>
<proteinExistence type="inferred from homology"/>
<dbReference type="InterPro" id="IPR043146">
    <property type="entry name" value="Penicillin_amidase_N_B-knob"/>
</dbReference>
<dbReference type="Gene3D" id="1.10.439.10">
    <property type="entry name" value="Penicillin Amidohydrolase, domain 1"/>
    <property type="match status" value="1"/>
</dbReference>
<dbReference type="PANTHER" id="PTHR34218">
    <property type="entry name" value="PEPTIDASE S45 PENICILLIN AMIDASE"/>
    <property type="match status" value="1"/>
</dbReference>
<accession>A0ABT8R5W3</accession>
<dbReference type="PIRSF" id="PIRSF001227">
    <property type="entry name" value="Pen_acylase"/>
    <property type="match status" value="1"/>
</dbReference>
<comment type="caution">
    <text evidence="4">The sequence shown here is derived from an EMBL/GenBank/DDBJ whole genome shotgun (WGS) entry which is preliminary data.</text>
</comment>
<dbReference type="EC" id="3.5.1.-" evidence="4"/>
<keyword evidence="3" id="KW-0865">Zymogen</keyword>
<gene>
    <name evidence="4" type="ORF">Q0590_07835</name>
</gene>
<dbReference type="InterPro" id="IPR023343">
    <property type="entry name" value="Penicillin_amidase_dom1"/>
</dbReference>
<organism evidence="4 5">
    <name type="scientific">Rhodocytophaga aerolata</name>
    <dbReference type="NCBI Taxonomy" id="455078"/>
    <lineage>
        <taxon>Bacteria</taxon>
        <taxon>Pseudomonadati</taxon>
        <taxon>Bacteroidota</taxon>
        <taxon>Cytophagia</taxon>
        <taxon>Cytophagales</taxon>
        <taxon>Rhodocytophagaceae</taxon>
        <taxon>Rhodocytophaga</taxon>
    </lineage>
</organism>
<dbReference type="InterPro" id="IPR002692">
    <property type="entry name" value="S45"/>
</dbReference>
<evidence type="ECO:0000256" key="3">
    <source>
        <dbReference type="ARBA" id="ARBA00023145"/>
    </source>
</evidence>
<evidence type="ECO:0000313" key="5">
    <source>
        <dbReference type="Proteomes" id="UP001168528"/>
    </source>
</evidence>
<dbReference type="Pfam" id="PF01804">
    <property type="entry name" value="Penicil_amidase"/>
    <property type="match status" value="1"/>
</dbReference>
<dbReference type="InterPro" id="IPR043147">
    <property type="entry name" value="Penicillin_amidase_A-knob"/>
</dbReference>
<dbReference type="PANTHER" id="PTHR34218:SF4">
    <property type="entry name" value="ACYL-HOMOSERINE LACTONE ACYLASE QUIP"/>
    <property type="match status" value="1"/>
</dbReference>
<name>A0ABT8R5W3_9BACT</name>
<dbReference type="InterPro" id="IPR014395">
    <property type="entry name" value="Pen/GL7ACA/AHL_acylase"/>
</dbReference>
<sequence>MNWLKAAFSLLFTIVLVLLLNSKIGDIPPVGKFLDPFHGFWANAERKEVIEEKKFNIPGVQSQVQILFDDLMVPHIFAQNNRDMYFAQGYVTAMHRLWQMEFQTHAAAGRISEIVGEKALELDRYSRRMGMMQAAENSLKSMMADSTSKMMLEAYSAGINAYIQTLSPEDYPLEYKLLDYAPETWTPLKCALLLKQMASTLSSGSDDLRMTNILQKYGKEVVQNLFPNYPYREDPIVPSGTQWDFTPVPVPSPPQNTTTAITEGVLPPAPSPEIGSNNWAISADKSATGYPILANDPHLTLSLPSIWYQIQLVCPEVNVYGASLPGAPGVIIGFNNQVSWGVTNVGSDVLDYYQIKFKDASKKEYWHDNQWKKVTQVVEEIKLRGGQPVNDTVLYTHHGPVVYSRGENVFNTQTPVDHAMRWVAHESLNETLTFHKLNRAKNYQDYVEALSYYGSPAQNFIYADVYKDIAIWPNGRFPLKWETQGKFLLDGTNPNHDWKGWIPHAHNPHVKNPPRGFVSSANQFSADTTYPYYLGWEFEMADRGIRINQRLAAMQGATADSLRMLQADNYNLYAKTVLPQMLSYVYQGKLTDEQKKAYEKIAQWNYWNNADEIGPTIFARWWGSLNQAIWEDEFGTKNNIEMRYPNRDRTIHLILNEPQSPWIDNTQTPEKETLADVVNKSFVEAVNKLEEDLGEVSDKWAWATYKSTDIMHLARIPALSRMDVSTGGGSGIVNATTGRTGPSWRMVVALGPNVRGYGVYPGGQSGNPGSYYYDNLLETWRKGELYELVYLQKPGDANKRIVSKWMLEK</sequence>
<dbReference type="Gene3D" id="3.60.20.10">
    <property type="entry name" value="Glutamine Phosphoribosylpyrophosphate, subunit 1, domain 1"/>
    <property type="match status" value="1"/>
</dbReference>